<comment type="caution">
    <text evidence="3">The sequence shown here is derived from an EMBL/GenBank/DDBJ whole genome shotgun (WGS) entry which is preliminary data.</text>
</comment>
<dbReference type="Pfam" id="PF00857">
    <property type="entry name" value="Isochorismatase"/>
    <property type="match status" value="1"/>
</dbReference>
<evidence type="ECO:0000313" key="4">
    <source>
        <dbReference type="Proteomes" id="UP001501742"/>
    </source>
</evidence>
<dbReference type="PANTHER" id="PTHR43540:SF6">
    <property type="entry name" value="ISOCHORISMATASE-LIKE DOMAIN-CONTAINING PROTEIN"/>
    <property type="match status" value="1"/>
</dbReference>
<gene>
    <name evidence="3" type="ORF">GCM10009627_08250</name>
</gene>
<evidence type="ECO:0000259" key="2">
    <source>
        <dbReference type="Pfam" id="PF00857"/>
    </source>
</evidence>
<dbReference type="EMBL" id="BAAAJX010000003">
    <property type="protein sequence ID" value="GAA1492479.1"/>
    <property type="molecule type" value="Genomic_DNA"/>
</dbReference>
<dbReference type="CDD" id="cd00431">
    <property type="entry name" value="cysteine_hydrolases"/>
    <property type="match status" value="1"/>
</dbReference>
<accession>A0ABP4K4H2</accession>
<keyword evidence="1" id="KW-0378">Hydrolase</keyword>
<name>A0ABP4K4H2_9MICO</name>
<dbReference type="InterPro" id="IPR036380">
    <property type="entry name" value="Isochorismatase-like_sf"/>
</dbReference>
<protein>
    <submittedName>
        <fullName evidence="3">Isochorismatase family protein</fullName>
    </submittedName>
</protein>
<dbReference type="Gene3D" id="3.40.50.850">
    <property type="entry name" value="Isochorismatase-like"/>
    <property type="match status" value="1"/>
</dbReference>
<evidence type="ECO:0000256" key="1">
    <source>
        <dbReference type="ARBA" id="ARBA00022801"/>
    </source>
</evidence>
<proteinExistence type="predicted"/>
<dbReference type="InterPro" id="IPR050272">
    <property type="entry name" value="Isochorismatase-like_hydrls"/>
</dbReference>
<organism evidence="3 4">
    <name type="scientific">Curtobacterium herbarum</name>
    <dbReference type="NCBI Taxonomy" id="150122"/>
    <lineage>
        <taxon>Bacteria</taxon>
        <taxon>Bacillati</taxon>
        <taxon>Actinomycetota</taxon>
        <taxon>Actinomycetes</taxon>
        <taxon>Micrococcales</taxon>
        <taxon>Microbacteriaceae</taxon>
        <taxon>Curtobacterium</taxon>
    </lineage>
</organism>
<feature type="domain" description="Isochorismatase-like" evidence="2">
    <location>
        <begin position="29"/>
        <end position="227"/>
    </location>
</feature>
<sequence length="231" mass="23677">MTASVDPLGAVDEAGTGAAADGVDTSDAWLVVIDMQRVFTGDSPWAAPRFAGASAAIERLLPRFRGRTVLTRFVAPAQPTGAWVPYYRDWPFALVPDEDDLYALTEPFTALAAGAMPSTPDTADGPATARATASVTASATVPPVPVVTEPSFGKWGTSLQAVTGTGADTHLVLTGVSTDCCVLSTALAAADAGVRVTVVAEACAGASDVDHARALDAMRLYAPLITVVDTL</sequence>
<dbReference type="PANTHER" id="PTHR43540">
    <property type="entry name" value="PEROXYUREIDOACRYLATE/UREIDOACRYLATE AMIDOHYDROLASE-RELATED"/>
    <property type="match status" value="1"/>
</dbReference>
<dbReference type="RefSeq" id="WP_259556675.1">
    <property type="nucleotide sequence ID" value="NZ_BAAAJX010000003.1"/>
</dbReference>
<dbReference type="SUPFAM" id="SSF52499">
    <property type="entry name" value="Isochorismatase-like hydrolases"/>
    <property type="match status" value="1"/>
</dbReference>
<dbReference type="Proteomes" id="UP001501742">
    <property type="component" value="Unassembled WGS sequence"/>
</dbReference>
<keyword evidence="4" id="KW-1185">Reference proteome</keyword>
<dbReference type="InterPro" id="IPR000868">
    <property type="entry name" value="Isochorismatase-like_dom"/>
</dbReference>
<reference evidence="4" key="1">
    <citation type="journal article" date="2019" name="Int. J. Syst. Evol. Microbiol.">
        <title>The Global Catalogue of Microorganisms (GCM) 10K type strain sequencing project: providing services to taxonomists for standard genome sequencing and annotation.</title>
        <authorList>
            <consortium name="The Broad Institute Genomics Platform"/>
            <consortium name="The Broad Institute Genome Sequencing Center for Infectious Disease"/>
            <person name="Wu L."/>
            <person name="Ma J."/>
        </authorList>
    </citation>
    <scope>NUCLEOTIDE SEQUENCE [LARGE SCALE GENOMIC DNA]</scope>
    <source>
        <strain evidence="4">JCM 12140</strain>
    </source>
</reference>
<evidence type="ECO:0000313" key="3">
    <source>
        <dbReference type="EMBL" id="GAA1492479.1"/>
    </source>
</evidence>